<dbReference type="AlphaFoldDB" id="A0A0G4HEY7"/>
<proteinExistence type="inferred from homology"/>
<dbReference type="PhylomeDB" id="A0A0G4HEY7"/>
<organism evidence="4">
    <name type="scientific">Chromera velia CCMP2878</name>
    <dbReference type="NCBI Taxonomy" id="1169474"/>
    <lineage>
        <taxon>Eukaryota</taxon>
        <taxon>Sar</taxon>
        <taxon>Alveolata</taxon>
        <taxon>Colpodellida</taxon>
        <taxon>Chromeraceae</taxon>
        <taxon>Chromera</taxon>
    </lineage>
</organism>
<dbReference type="InterPro" id="IPR038584">
    <property type="entry name" value="Ribosomal_bL33_sf"/>
</dbReference>
<accession>A0A0G4HEY7</accession>
<keyword evidence="3" id="KW-0687">Ribonucleoprotein</keyword>
<dbReference type="EMBL" id="CDMZ01002460">
    <property type="protein sequence ID" value="CEM42477.1"/>
    <property type="molecule type" value="Genomic_DNA"/>
</dbReference>
<evidence type="ECO:0000256" key="1">
    <source>
        <dbReference type="ARBA" id="ARBA00007596"/>
    </source>
</evidence>
<keyword evidence="2" id="KW-0689">Ribosomal protein</keyword>
<evidence type="ECO:0008006" key="5">
    <source>
        <dbReference type="Google" id="ProtNLM"/>
    </source>
</evidence>
<dbReference type="GO" id="GO:0006412">
    <property type="term" value="P:translation"/>
    <property type="evidence" value="ECO:0007669"/>
    <property type="project" value="InterPro"/>
</dbReference>
<dbReference type="SUPFAM" id="SSF57829">
    <property type="entry name" value="Zn-binding ribosomal proteins"/>
    <property type="match status" value="1"/>
</dbReference>
<dbReference type="VEuPathDB" id="CryptoDB:Cvel_26774"/>
<evidence type="ECO:0000256" key="3">
    <source>
        <dbReference type="ARBA" id="ARBA00023274"/>
    </source>
</evidence>
<evidence type="ECO:0000313" key="4">
    <source>
        <dbReference type="EMBL" id="CEM42477.1"/>
    </source>
</evidence>
<reference evidence="4" key="1">
    <citation type="submission" date="2014-11" db="EMBL/GenBank/DDBJ databases">
        <authorList>
            <person name="Otto D Thomas"/>
            <person name="Naeem Raeece"/>
        </authorList>
    </citation>
    <scope>NUCLEOTIDE SEQUENCE</scope>
</reference>
<dbReference type="GO" id="GO:0005840">
    <property type="term" value="C:ribosome"/>
    <property type="evidence" value="ECO:0007669"/>
    <property type="project" value="UniProtKB-KW"/>
</dbReference>
<protein>
    <recommendedName>
        <fullName evidence="5">50S ribosomal protein L33</fullName>
    </recommendedName>
</protein>
<evidence type="ECO:0000256" key="2">
    <source>
        <dbReference type="ARBA" id="ARBA00022980"/>
    </source>
</evidence>
<name>A0A0G4HEY7_9ALVE</name>
<dbReference type="InterPro" id="IPR011332">
    <property type="entry name" value="Ribosomal_zn-bd"/>
</dbReference>
<dbReference type="GO" id="GO:1990904">
    <property type="term" value="C:ribonucleoprotein complex"/>
    <property type="evidence" value="ECO:0007669"/>
    <property type="project" value="UniProtKB-KW"/>
</dbReference>
<dbReference type="Gene3D" id="2.20.28.120">
    <property type="entry name" value="Ribosomal protein L33"/>
    <property type="match status" value="1"/>
</dbReference>
<sequence>MLSLSRPVLSVWNNSRRLLIYMLSSAQTGSYRWMNKSPTKKAFRFSIRKYDRAVRRHVIYFESRRPQAKTQLNRWKKKHIYSTGEGIEPFVQLVKRRWEMGRYNPYFSKQMPRLVDRMGRGTTPVTR</sequence>
<gene>
    <name evidence="4" type="ORF">Cvel_26774</name>
</gene>
<comment type="similarity">
    <text evidence="1">Belongs to the bacterial ribosomal protein bL33 family.</text>
</comment>